<evidence type="ECO:0000256" key="1">
    <source>
        <dbReference type="ARBA" id="ARBA00022448"/>
    </source>
</evidence>
<name>A0ABW9QNS6_9ACTN</name>
<comment type="caution">
    <text evidence="6">The sequence shown here is derived from an EMBL/GenBank/DDBJ whole genome shotgun (WGS) entry which is preliminary data.</text>
</comment>
<dbReference type="PANTHER" id="PTHR43790:SF9">
    <property type="entry name" value="GALACTOFURANOSE TRANSPORTER ATP-BINDING PROTEIN YTFR"/>
    <property type="match status" value="1"/>
</dbReference>
<evidence type="ECO:0000256" key="2">
    <source>
        <dbReference type="ARBA" id="ARBA00022737"/>
    </source>
</evidence>
<keyword evidence="2" id="KW-0677">Repeat</keyword>
<dbReference type="InterPro" id="IPR003593">
    <property type="entry name" value="AAA+_ATPase"/>
</dbReference>
<dbReference type="PANTHER" id="PTHR43790">
    <property type="entry name" value="CARBOHYDRATE TRANSPORT ATP-BINDING PROTEIN MG119-RELATED"/>
    <property type="match status" value="1"/>
</dbReference>
<dbReference type="GO" id="GO:0005524">
    <property type="term" value="F:ATP binding"/>
    <property type="evidence" value="ECO:0007669"/>
    <property type="project" value="UniProtKB-KW"/>
</dbReference>
<dbReference type="EMBL" id="WJHE01000066">
    <property type="protein sequence ID" value="MST31435.1"/>
    <property type="molecule type" value="Genomic_DNA"/>
</dbReference>
<dbReference type="InterPro" id="IPR003439">
    <property type="entry name" value="ABC_transporter-like_ATP-bd"/>
</dbReference>
<keyword evidence="4 6" id="KW-0067">ATP-binding</keyword>
<dbReference type="PROSITE" id="PS50893">
    <property type="entry name" value="ABC_TRANSPORTER_2"/>
    <property type="match status" value="2"/>
</dbReference>
<feature type="domain" description="ABC transporter" evidence="5">
    <location>
        <begin position="281"/>
        <end position="525"/>
    </location>
</feature>
<dbReference type="CDD" id="cd03215">
    <property type="entry name" value="ABC_Carb_Monos_II"/>
    <property type="match status" value="1"/>
</dbReference>
<dbReference type="Proteomes" id="UP000437736">
    <property type="component" value="Unassembled WGS sequence"/>
</dbReference>
<evidence type="ECO:0000259" key="5">
    <source>
        <dbReference type="PROSITE" id="PS50893"/>
    </source>
</evidence>
<organism evidence="6 7">
    <name type="scientific">Acidiferrimicrobium australe</name>
    <dbReference type="NCBI Taxonomy" id="2664430"/>
    <lineage>
        <taxon>Bacteria</taxon>
        <taxon>Bacillati</taxon>
        <taxon>Actinomycetota</taxon>
        <taxon>Acidimicrobiia</taxon>
        <taxon>Acidimicrobiales</taxon>
        <taxon>Acidimicrobiaceae</taxon>
        <taxon>Acidiferrimicrobium</taxon>
    </lineage>
</organism>
<evidence type="ECO:0000313" key="6">
    <source>
        <dbReference type="EMBL" id="MST31435.1"/>
    </source>
</evidence>
<dbReference type="SUPFAM" id="SSF52540">
    <property type="entry name" value="P-loop containing nucleoside triphosphate hydrolases"/>
    <property type="match status" value="2"/>
</dbReference>
<feature type="domain" description="ABC transporter" evidence="5">
    <location>
        <begin position="21"/>
        <end position="269"/>
    </location>
</feature>
<dbReference type="InterPro" id="IPR027417">
    <property type="entry name" value="P-loop_NTPase"/>
</dbReference>
<gene>
    <name evidence="6" type="ORF">GHK86_01640</name>
</gene>
<dbReference type="PROSITE" id="PS00211">
    <property type="entry name" value="ABC_TRANSPORTER_1"/>
    <property type="match status" value="1"/>
</dbReference>
<dbReference type="InterPro" id="IPR017871">
    <property type="entry name" value="ABC_transporter-like_CS"/>
</dbReference>
<dbReference type="InterPro" id="IPR050107">
    <property type="entry name" value="ABC_carbohydrate_import_ATPase"/>
</dbReference>
<dbReference type="Gene3D" id="3.40.50.300">
    <property type="entry name" value="P-loop containing nucleotide triphosphate hydrolases"/>
    <property type="match status" value="2"/>
</dbReference>
<evidence type="ECO:0000256" key="4">
    <source>
        <dbReference type="ARBA" id="ARBA00022840"/>
    </source>
</evidence>
<keyword evidence="7" id="KW-1185">Reference proteome</keyword>
<dbReference type="SMART" id="SM00382">
    <property type="entry name" value="AAA"/>
    <property type="match status" value="2"/>
</dbReference>
<keyword evidence="3" id="KW-0547">Nucleotide-binding</keyword>
<proteinExistence type="predicted"/>
<accession>A0ABW9QNS6</accession>
<evidence type="ECO:0000313" key="7">
    <source>
        <dbReference type="Proteomes" id="UP000437736"/>
    </source>
</evidence>
<keyword evidence="1" id="KW-0813">Transport</keyword>
<sequence>MTEAIPAGPEQVLTTRSVAALSLRNVSKVFGGTHALDRVSLEVAAGEVHGLVGENGSGKSTLIKVLSGYHVPEPGATITIAGREVAPPLSAGTLRSLGVRFVHQDLGLAPSLTVAENLFVDELGSSRWKTVSRSADHRRAREVFAPFGRVLDPAAKVGSLSPADQAHLAVVRAVSQIRQHHVEAEHQPGLLVLDEVTAFLPSEERQQLFALIREIIAQGDSVLFVSHYLDEVLEITSRVSVLRDGEVVHNAETATLDSDRLVELIIGRALRGQVGVDRAEASNDAVATVTGLRGSLVDGVDFSLRRGEVLGVTGLLGSGFEQVPSLLFGAVPASGGELRLGDAAIDLTTLTPERATQRGLALVPGDRASAGAAGSLTVAENLTLQILHRYRRANTLQRRRLQRDARALLIEYDVRPPDPAAKLSTLSGGNQQKVILAKWLTAGPSLLLLDEPTLGIDVGSREEILLRIRAVAREGVPVICATSDPDQLTELCDRVLIFGRGSIVAELWGESLNKDTITERCYSATVSSGSARQGEYQ</sequence>
<reference evidence="6 7" key="1">
    <citation type="submission" date="2019-11" db="EMBL/GenBank/DDBJ databases">
        <title>Acidiferrimicrobium australis gen. nov., sp. nov., an acidophilic and obligately heterotrophic, member of the Actinobacteria that catalyses dissimilatory oxido- reduction of iron isolated from metal-rich acidic water in Chile.</title>
        <authorList>
            <person name="Gonzalez D."/>
            <person name="Huber K."/>
            <person name="Hedrich S."/>
            <person name="Rojas-Villalobos C."/>
            <person name="Quatrini R."/>
            <person name="Dinamarca M.A."/>
            <person name="Schwarz A."/>
            <person name="Canales C."/>
            <person name="Nancucheo I."/>
        </authorList>
    </citation>
    <scope>NUCLEOTIDE SEQUENCE [LARGE SCALE GENOMIC DNA]</scope>
    <source>
        <strain evidence="6 7">USS-CCA1</strain>
    </source>
</reference>
<dbReference type="Pfam" id="PF00005">
    <property type="entry name" value="ABC_tran"/>
    <property type="match status" value="2"/>
</dbReference>
<protein>
    <submittedName>
        <fullName evidence="6">ATP-binding cassette domain-containing protein</fullName>
    </submittedName>
</protein>
<evidence type="ECO:0000256" key="3">
    <source>
        <dbReference type="ARBA" id="ARBA00022741"/>
    </source>
</evidence>
<dbReference type="CDD" id="cd03216">
    <property type="entry name" value="ABC_Carb_Monos_I"/>
    <property type="match status" value="1"/>
</dbReference>